<evidence type="ECO:0000256" key="1">
    <source>
        <dbReference type="SAM" id="MobiDB-lite"/>
    </source>
</evidence>
<dbReference type="InterPro" id="IPR011009">
    <property type="entry name" value="Kinase-like_dom_sf"/>
</dbReference>
<dbReference type="SUPFAM" id="SSF56112">
    <property type="entry name" value="Protein kinase-like (PK-like)"/>
    <property type="match status" value="1"/>
</dbReference>
<organism evidence="3 4">
    <name type="scientific">Streptomyces mimosae</name>
    <dbReference type="NCBI Taxonomy" id="2586635"/>
    <lineage>
        <taxon>Bacteria</taxon>
        <taxon>Bacillati</taxon>
        <taxon>Actinomycetota</taxon>
        <taxon>Actinomycetes</taxon>
        <taxon>Kitasatosporales</taxon>
        <taxon>Streptomycetaceae</taxon>
        <taxon>Streptomyces</taxon>
    </lineage>
</organism>
<sequence length="592" mass="64062">MGVCALGATDVGLPTVVILSALPVEYDAVRRHMKGVREVELPQGTLLEVGGVVGVDWRVALVETGPTNTRAALIAQHVIEHYAPQALCFVGVAGSLKDDVRIGDVVAATRIYGYHGGREGRDGFSARPTAWEPSHRVDQLLRSARRNEPWAFLRPEERETTAPPEVHLAPIAAGDVVVDSRDSTTARRIRRHYNDAVAVEMESHGVTQAVRMRNDVETLVVRGISDGADGNKSRADAEGSQQLASRNAAAFALRVLRDLRVPSGTRSVHASERHPLSVAVVRPRLEPGPQRVDGHKPAPAEESWAHHPVVTVGERSYLVYEGPEDLLTEDHDAGVIRRQARARSLPDRDRTGAFVWLRQVRALPGTGAGSETEAHRSLRREAELCHRFGGPKVVQLLGREDTVTLALRWPVDTRHGGPRDTLREYCPTSPVGAERPNSVRLLRALRGLIPVTETLDRLHEAGIAHRALRPTAIVLGDPGMSLRDLGLAATRPRPGEHPGPYQAPEQRHGALSGPGPATDVYQLGAILHQLLAGRPPVEGLPPYRSSGPVPPGLAQLLAATLARDPAARPPLRMLRAGLHGAARELARAPHLP</sequence>
<dbReference type="Proteomes" id="UP000314251">
    <property type="component" value="Unassembled WGS sequence"/>
</dbReference>
<dbReference type="Gene3D" id="1.10.510.10">
    <property type="entry name" value="Transferase(Phosphotransferase) domain 1"/>
    <property type="match status" value="1"/>
</dbReference>
<dbReference type="Pfam" id="PF01048">
    <property type="entry name" value="PNP_UDP_1"/>
    <property type="match status" value="1"/>
</dbReference>
<protein>
    <recommendedName>
        <fullName evidence="2">Protein kinase domain-containing protein</fullName>
    </recommendedName>
</protein>
<accession>A0A5N6A0D3</accession>
<keyword evidence="4" id="KW-1185">Reference proteome</keyword>
<dbReference type="InterPro" id="IPR035994">
    <property type="entry name" value="Nucleoside_phosphorylase_sf"/>
</dbReference>
<dbReference type="GO" id="GO:0008930">
    <property type="term" value="F:methylthioadenosine nucleosidase activity"/>
    <property type="evidence" value="ECO:0007669"/>
    <property type="project" value="TreeGrafter"/>
</dbReference>
<feature type="region of interest" description="Disordered" evidence="1">
    <location>
        <begin position="488"/>
        <end position="511"/>
    </location>
</feature>
<dbReference type="GO" id="GO:0019284">
    <property type="term" value="P:L-methionine salvage from S-adenosylmethionine"/>
    <property type="evidence" value="ECO:0007669"/>
    <property type="project" value="TreeGrafter"/>
</dbReference>
<comment type="caution">
    <text evidence="3">The sequence shown here is derived from an EMBL/GenBank/DDBJ whole genome shotgun (WGS) entry which is preliminary data.</text>
</comment>
<reference evidence="3" key="1">
    <citation type="submission" date="2019-10" db="EMBL/GenBank/DDBJ databases">
        <title>Nonomuraea sp. nov., isolated from Phyllanthus amarus.</title>
        <authorList>
            <person name="Klykleung N."/>
            <person name="Tanasupawat S."/>
        </authorList>
    </citation>
    <scope>NUCLEOTIDE SEQUENCE [LARGE SCALE GENOMIC DNA]</scope>
    <source>
        <strain evidence="3">3MP-10</strain>
    </source>
</reference>
<proteinExistence type="predicted"/>
<gene>
    <name evidence="3" type="ORF">FH607_022265</name>
</gene>
<evidence type="ECO:0000313" key="3">
    <source>
        <dbReference type="EMBL" id="KAB8162217.1"/>
    </source>
</evidence>
<dbReference type="GO" id="GO:0005524">
    <property type="term" value="F:ATP binding"/>
    <property type="evidence" value="ECO:0007669"/>
    <property type="project" value="InterPro"/>
</dbReference>
<name>A0A5N6A0D3_9ACTN</name>
<dbReference type="InterPro" id="IPR000845">
    <property type="entry name" value="Nucleoside_phosphorylase_d"/>
</dbReference>
<dbReference type="PROSITE" id="PS50011">
    <property type="entry name" value="PROTEIN_KINASE_DOM"/>
    <property type="match status" value="1"/>
</dbReference>
<dbReference type="CDD" id="cd09008">
    <property type="entry name" value="MTAN"/>
    <property type="match status" value="1"/>
</dbReference>
<feature type="domain" description="Protein kinase" evidence="2">
    <location>
        <begin position="325"/>
        <end position="582"/>
    </location>
</feature>
<dbReference type="GO" id="GO:0008782">
    <property type="term" value="F:adenosylhomocysteine nucleosidase activity"/>
    <property type="evidence" value="ECO:0007669"/>
    <property type="project" value="TreeGrafter"/>
</dbReference>
<dbReference type="SMART" id="SM00220">
    <property type="entry name" value="S_TKc"/>
    <property type="match status" value="1"/>
</dbReference>
<dbReference type="GO" id="GO:0005829">
    <property type="term" value="C:cytosol"/>
    <property type="evidence" value="ECO:0007669"/>
    <property type="project" value="TreeGrafter"/>
</dbReference>
<dbReference type="OrthoDB" id="44283at2"/>
<dbReference type="Gene3D" id="3.40.50.1580">
    <property type="entry name" value="Nucleoside phosphorylase domain"/>
    <property type="match status" value="1"/>
</dbReference>
<dbReference type="PANTHER" id="PTHR46832">
    <property type="entry name" value="5'-METHYLTHIOADENOSINE/S-ADENOSYLHOMOCYSTEINE NUCLEOSIDASE"/>
    <property type="match status" value="1"/>
</dbReference>
<dbReference type="GO" id="GO:0009116">
    <property type="term" value="P:nucleoside metabolic process"/>
    <property type="evidence" value="ECO:0007669"/>
    <property type="project" value="InterPro"/>
</dbReference>
<dbReference type="AlphaFoldDB" id="A0A5N6A0D3"/>
<dbReference type="SUPFAM" id="SSF53167">
    <property type="entry name" value="Purine and uridine phosphorylases"/>
    <property type="match status" value="1"/>
</dbReference>
<evidence type="ECO:0000313" key="4">
    <source>
        <dbReference type="Proteomes" id="UP000314251"/>
    </source>
</evidence>
<dbReference type="EMBL" id="VDLY02000015">
    <property type="protein sequence ID" value="KAB8162217.1"/>
    <property type="molecule type" value="Genomic_DNA"/>
</dbReference>
<dbReference type="InterPro" id="IPR000719">
    <property type="entry name" value="Prot_kinase_dom"/>
</dbReference>
<dbReference type="GO" id="GO:0004672">
    <property type="term" value="F:protein kinase activity"/>
    <property type="evidence" value="ECO:0007669"/>
    <property type="project" value="InterPro"/>
</dbReference>
<dbReference type="PANTHER" id="PTHR46832:SF1">
    <property type="entry name" value="5'-METHYLTHIOADENOSINE_S-ADENOSYLHOMOCYSTEINE NUCLEOSIDASE"/>
    <property type="match status" value="1"/>
</dbReference>
<evidence type="ECO:0000259" key="2">
    <source>
        <dbReference type="PROSITE" id="PS50011"/>
    </source>
</evidence>